<protein>
    <submittedName>
        <fullName evidence="2">Allene oxide synthase</fullName>
    </submittedName>
</protein>
<feature type="non-terminal residue" evidence="2">
    <location>
        <position position="75"/>
    </location>
</feature>
<feature type="region of interest" description="Disordered" evidence="1">
    <location>
        <begin position="19"/>
        <end position="75"/>
    </location>
</feature>
<dbReference type="EMBL" id="KX090038">
    <property type="protein sequence ID" value="AOE45533.1"/>
    <property type="molecule type" value="mRNA"/>
</dbReference>
<evidence type="ECO:0000256" key="1">
    <source>
        <dbReference type="SAM" id="MobiDB-lite"/>
    </source>
</evidence>
<reference evidence="2" key="1">
    <citation type="submission" date="2016-04" db="EMBL/GenBank/DDBJ databases">
        <title>Transcriptional profiling of defense related genes of sugarcane during its interaction with Colletotrichum falcatum.</title>
        <authorList>
            <person name="Ashwin N.M.R."/>
            <person name="Leonard Barnabas E."/>
            <person name="Ramesh Sundar A."/>
            <person name="Malathi P."/>
            <person name="Viswanathan R."/>
        </authorList>
    </citation>
    <scope>NUCLEOTIDE SEQUENCE</scope>
</reference>
<name>A0A1B3B2M9_9POAL</name>
<feature type="compositionally biased region" description="Basic residues" evidence="1">
    <location>
        <begin position="22"/>
        <end position="40"/>
    </location>
</feature>
<proteinExistence type="evidence at transcript level"/>
<feature type="non-terminal residue" evidence="2">
    <location>
        <position position="1"/>
    </location>
</feature>
<accession>A0A1B3B2M9</accession>
<sequence length="75" mass="8531">VPGEEGRAAVRLPAVRHQGPPRVRRHGQGVRARPLRRRGGHQAAAVRVLVQRPRDREPQRRQQAVPRQELCGARR</sequence>
<organism evidence="2">
    <name type="scientific">Saccharum hybrid cultivar CoC 671</name>
    <dbReference type="NCBI Taxonomy" id="672237"/>
    <lineage>
        <taxon>Eukaryota</taxon>
        <taxon>Viridiplantae</taxon>
        <taxon>Streptophyta</taxon>
        <taxon>Embryophyta</taxon>
        <taxon>Tracheophyta</taxon>
        <taxon>Spermatophyta</taxon>
        <taxon>Magnoliopsida</taxon>
        <taxon>Liliopsida</taxon>
        <taxon>Poales</taxon>
        <taxon>Poaceae</taxon>
        <taxon>PACMAD clade</taxon>
        <taxon>Panicoideae</taxon>
        <taxon>Andropogonodae</taxon>
        <taxon>Andropogoneae</taxon>
        <taxon>Saccharinae</taxon>
        <taxon>Saccharum</taxon>
        <taxon>Saccharum officinarum species complex</taxon>
    </lineage>
</organism>
<evidence type="ECO:0000313" key="2">
    <source>
        <dbReference type="EMBL" id="AOE45533.1"/>
    </source>
</evidence>
<dbReference type="AlphaFoldDB" id="A0A1B3B2M9"/>